<reference evidence="3 4" key="1">
    <citation type="submission" date="2020-04" db="EMBL/GenBank/DDBJ databases">
        <authorList>
            <person name="Wallbank WR R."/>
            <person name="Pardo Diaz C."/>
            <person name="Kozak K."/>
            <person name="Martin S."/>
            <person name="Jiggins C."/>
            <person name="Moest M."/>
            <person name="Warren A I."/>
            <person name="Byers J.R.P. K."/>
            <person name="Montejo-Kovacevich G."/>
            <person name="Yen C E."/>
        </authorList>
    </citation>
    <scope>NUCLEOTIDE SEQUENCE [LARGE SCALE GENOMIC DNA]</scope>
</reference>
<feature type="region of interest" description="Disordered" evidence="1">
    <location>
        <begin position="285"/>
        <end position="304"/>
    </location>
</feature>
<feature type="compositionally biased region" description="Polar residues" evidence="1">
    <location>
        <begin position="487"/>
        <end position="499"/>
    </location>
</feature>
<keyword evidence="4" id="KW-1185">Reference proteome</keyword>
<feature type="compositionally biased region" description="Basic and acidic residues" evidence="1">
    <location>
        <begin position="830"/>
        <end position="866"/>
    </location>
</feature>
<feature type="compositionally biased region" description="Basic and acidic residues" evidence="1">
    <location>
        <begin position="538"/>
        <end position="560"/>
    </location>
</feature>
<sequence>MMITIQGLAPKTKYTDVKLLIKQECNIDDFILDNLVPDVDGTKKVRIGLANESEGFKLIKCLNGYHMPGNYVVKVSPIGKHALSEQPGVYDARSSYQNQPRNDYQINPPRSDYTNQSNSNDYNRSPHESNVPRGAGTGQHGPSGQRGQHGPTGQHRPGGPSKPYGSSGSHPQAPPDNRHSQWLSNNKTPNPWGPNQSITSQAPQNSFNIGSGLQQNTSSGYIQQHQNPRTEIRVFDQGRQGPTPEQNYGGYAPKSNVPVTIMKDNFQGPTPFNINHPAVNQPQYQQRGATGHWDPHSQQDQLKPQVTKAFEERKYPPLDLPRDAKNLQSKPDTYKDYEKRRGYSPTPRDPMPRKNSPVRRDELHREPAGRMSDRGPRRLSPNRKDFTQRRISPPGRRDDPIGRRYSPSGKRISPEDNRRNIPSHPGPRHESPHKRISPNRRLVSPGRRDERPISRYSPSRHYSDKVGEKFGQAVKDLKKVRPAYEPTATQAPNQASSMYSGGFRSSDHDNVQYPIPGMRQEQSDSWHRQIDEQTIPMKQRDVERRQMARERVPEQIEKRYSPSRKSRSPVRRDRSPIRDRFKRNSLSPRSSYSPRRSWALEKRRSPDAPPPPIWPVQNPDREHGRSIRPNFAEKDEKPKHQPIWEGRSLKEEELRSRHPEDRRSYEEAKIRVAKELMERESLAHAGSNDRYQQKFQPREDYGERRDIYRRRDLPERKPLADYRDLPRRPREEDRFDDYNRRRESPHREIKNDTPKDFDKDFEDIYNRAVQFKKKTEELRKSVSRKRDDFDDNRRRDEKIDHPRQHYEEHGRYREEESLRLREREDRLPRGDRRLDDRFDDDRTRRESDRRDDYRSSDNQQNEKSRQIETSNNSNSQKREKAIEEIAQKILEKNEEYKNVQGDQRRYILEELKQIVTKIVYEMFGDSEVSFIEVIIKYQARYNLKDEAKILQDAIRSLPKQFRTMKRHAPESDNIPVKTSRDSPSSDLNQEPAVRPKLSDSNINVKLPPPAVLNMTHTGVPPPPTVMGQTMMPVMVSPPFYQSYDNLQHNLQNSVYIPEPVQPDVDVPQSVAPIPDFAPPLFTEEDKKGGYKLYLRRDDFERISHMEADFLKEYLISQMFQGTGEYQGWSPDFTFKGLQGFYRYEVVTKDEWSKNWLLNLDFTEFKHFHVLVYTEEELWYERAAIWLPGHSRVRNIEPFEKLKLQNTKIYGVNINKWKFVKKIVNGKGTRLYVDMPPSSARALETHGMKLSYELQQVNVFAKSIAVDKDSFDAGLKDFSTADPQVIENAIKNSPMPVLANDVSLIKITLNGCKKLSLPLARKIKEVVIYNLFQYHKINGNSRTDFVKYGFLPPNYFAILPLNQESKRWLLGCNFPKVEGQFVTIEGAEESITRYITMNVTVPYERHLHSRHLLEKLKHSNQGVKNINFSLWRSTKMNPVDMNNIMYKVEVDMESLETLAAMQYQLDYVDKTGLHTVCFESKYSQSEIEDLIKNHKAEMMDSYDVANMDLDSNASECSGNDVICLD</sequence>
<feature type="compositionally biased region" description="Polar residues" evidence="1">
    <location>
        <begin position="180"/>
        <end position="227"/>
    </location>
</feature>
<evidence type="ECO:0000259" key="2">
    <source>
        <dbReference type="Pfam" id="PF16012"/>
    </source>
</evidence>
<name>A0A8S0ZFV5_ARCPL</name>
<feature type="compositionally biased region" description="Basic and acidic residues" evidence="1">
    <location>
        <begin position="358"/>
        <end position="388"/>
    </location>
</feature>
<feature type="compositionally biased region" description="Polar residues" evidence="1">
    <location>
        <begin position="112"/>
        <end position="123"/>
    </location>
</feature>
<gene>
    <name evidence="3" type="ORF">APLA_LOCUS4900</name>
</gene>
<feature type="region of interest" description="Disordered" evidence="1">
    <location>
        <begin position="776"/>
        <end position="818"/>
    </location>
</feature>
<accession>A0A8S0ZFV5</accession>
<feature type="region of interest" description="Disordered" evidence="1">
    <location>
        <begin position="483"/>
        <end position="666"/>
    </location>
</feature>
<feature type="compositionally biased region" description="Low complexity" evidence="1">
    <location>
        <begin position="157"/>
        <end position="171"/>
    </location>
</feature>
<dbReference type="Pfam" id="PF16012">
    <property type="entry name" value="DUF4780"/>
    <property type="match status" value="1"/>
</dbReference>
<evidence type="ECO:0000313" key="3">
    <source>
        <dbReference type="EMBL" id="CAB3232587.1"/>
    </source>
</evidence>
<feature type="region of interest" description="Disordered" evidence="1">
    <location>
        <begin position="963"/>
        <end position="994"/>
    </location>
</feature>
<dbReference type="OrthoDB" id="7430688at2759"/>
<feature type="compositionally biased region" description="Basic and acidic residues" evidence="1">
    <location>
        <begin position="521"/>
        <end position="531"/>
    </location>
</feature>
<dbReference type="EMBL" id="CADEBC010000478">
    <property type="protein sequence ID" value="CAB3232587.1"/>
    <property type="molecule type" value="Genomic_DNA"/>
</dbReference>
<evidence type="ECO:0000256" key="1">
    <source>
        <dbReference type="SAM" id="MobiDB-lite"/>
    </source>
</evidence>
<feature type="compositionally biased region" description="Basic and acidic residues" evidence="1">
    <location>
        <begin position="332"/>
        <end position="341"/>
    </location>
</feature>
<feature type="compositionally biased region" description="Basic and acidic residues" evidence="1">
    <location>
        <begin position="311"/>
        <end position="325"/>
    </location>
</feature>
<feature type="compositionally biased region" description="Basic and acidic residues" evidence="1">
    <location>
        <begin position="570"/>
        <end position="579"/>
    </location>
</feature>
<feature type="region of interest" description="Disordered" evidence="1">
    <location>
        <begin position="311"/>
        <end position="467"/>
    </location>
</feature>
<feature type="domain" description="DUF4780" evidence="2">
    <location>
        <begin position="1145"/>
        <end position="1258"/>
    </location>
</feature>
<comment type="caution">
    <text evidence="3">The sequence shown here is derived from an EMBL/GenBank/DDBJ whole genome shotgun (WGS) entry which is preliminary data.</text>
</comment>
<feature type="region of interest" description="Disordered" evidence="1">
    <location>
        <begin position="91"/>
        <end position="256"/>
    </location>
</feature>
<feature type="compositionally biased region" description="Basic and acidic residues" evidence="1">
    <location>
        <begin position="619"/>
        <end position="639"/>
    </location>
</feature>
<proteinExistence type="predicted"/>
<protein>
    <recommendedName>
        <fullName evidence="2">DUF4780 domain-containing protein</fullName>
    </recommendedName>
</protein>
<evidence type="ECO:0000313" key="4">
    <source>
        <dbReference type="Proteomes" id="UP000494106"/>
    </source>
</evidence>
<feature type="compositionally biased region" description="Basic and acidic residues" evidence="1">
    <location>
        <begin position="696"/>
        <end position="761"/>
    </location>
</feature>
<feature type="compositionally biased region" description="Low complexity" evidence="1">
    <location>
        <begin position="584"/>
        <end position="597"/>
    </location>
</feature>
<feature type="region of interest" description="Disordered" evidence="1">
    <location>
        <begin position="830"/>
        <end position="879"/>
    </location>
</feature>
<dbReference type="InterPro" id="IPR031961">
    <property type="entry name" value="DUF4780"/>
</dbReference>
<feature type="compositionally biased region" description="Basic and acidic residues" evidence="1">
    <location>
        <begin position="647"/>
        <end position="666"/>
    </location>
</feature>
<feature type="compositionally biased region" description="Polar residues" evidence="1">
    <location>
        <begin position="94"/>
        <end position="105"/>
    </location>
</feature>
<organism evidence="3 4">
    <name type="scientific">Arctia plantaginis</name>
    <name type="common">Wood tiger moth</name>
    <name type="synonym">Phalaena plantaginis</name>
    <dbReference type="NCBI Taxonomy" id="874455"/>
    <lineage>
        <taxon>Eukaryota</taxon>
        <taxon>Metazoa</taxon>
        <taxon>Ecdysozoa</taxon>
        <taxon>Arthropoda</taxon>
        <taxon>Hexapoda</taxon>
        <taxon>Insecta</taxon>
        <taxon>Pterygota</taxon>
        <taxon>Neoptera</taxon>
        <taxon>Endopterygota</taxon>
        <taxon>Lepidoptera</taxon>
        <taxon>Glossata</taxon>
        <taxon>Ditrysia</taxon>
        <taxon>Noctuoidea</taxon>
        <taxon>Erebidae</taxon>
        <taxon>Arctiinae</taxon>
        <taxon>Arctia</taxon>
    </lineage>
</organism>
<feature type="region of interest" description="Disordered" evidence="1">
    <location>
        <begin position="681"/>
        <end position="761"/>
    </location>
</feature>
<dbReference type="Proteomes" id="UP000494106">
    <property type="component" value="Unassembled WGS sequence"/>
</dbReference>